<gene>
    <name evidence="3" type="ORF">F1654_00890</name>
</gene>
<dbReference type="RefSeq" id="WP_150021629.1">
    <property type="nucleotide sequence ID" value="NZ_VWOJ01000001.1"/>
</dbReference>
<feature type="domain" description="MurL N-terminal" evidence="2">
    <location>
        <begin position="2"/>
        <end position="278"/>
    </location>
</feature>
<evidence type="ECO:0000313" key="4">
    <source>
        <dbReference type="Proteomes" id="UP000325122"/>
    </source>
</evidence>
<evidence type="ECO:0000259" key="2">
    <source>
        <dbReference type="Pfam" id="PF26299"/>
    </source>
</evidence>
<evidence type="ECO:0000313" key="3">
    <source>
        <dbReference type="EMBL" id="KAA5804598.1"/>
    </source>
</evidence>
<organism evidence="3 4">
    <name type="scientific">Alkalicaulis satelles</name>
    <dbReference type="NCBI Taxonomy" id="2609175"/>
    <lineage>
        <taxon>Bacteria</taxon>
        <taxon>Pseudomonadati</taxon>
        <taxon>Pseudomonadota</taxon>
        <taxon>Alphaproteobacteria</taxon>
        <taxon>Maricaulales</taxon>
        <taxon>Maricaulaceae</taxon>
        <taxon>Alkalicaulis</taxon>
    </lineage>
</organism>
<sequence>MSEFRILAPHLDPEANAVRFAFECPRFGRFEEAVRFAPHAPLAGLEADVRDRLLTLAAILIGTSYYKAAPAGRVQVETGLTGAARHLAGLAYGPGLGEFYVRNALPYPPALEITGPDLADAPAAPSGEPAHPRAVCAFGGGKDSHVARAMLEAAGAQTELISVILSNRVGARLQAMAGALLTLMTRTIDPRLIALSRSGEALNGHIPITGINSCLLALHAAASGQDWVAFANERAASEPTLMTPEGHEVNHQFSKSLAFEDALRAAFQAAGAGLEYFSVLRPVSELWTAHYLARRAPHALDVFASCNRNFVFAGEAALADGQRWCGTCSKCVYTSVLMACWLAPGRHETVFQGSPLHDPANLAHGLDIAGLTGAKPWECVGETREVAAAFLHLSADSAWSDAAVVAGVRDALSKRWELGELEAAFAGALDARSEHRMPARVAAAMNA</sequence>
<keyword evidence="4" id="KW-1185">Reference proteome</keyword>
<reference evidence="3 4" key="1">
    <citation type="submission" date="2019-09" db="EMBL/GenBank/DDBJ databases">
        <authorList>
            <person name="Kevbrin V."/>
            <person name="Grouzdev D.S."/>
        </authorList>
    </citation>
    <scope>NUCLEOTIDE SEQUENCE [LARGE SCALE GENOMIC DNA]</scope>
    <source>
        <strain evidence="3 4">G-192</strain>
    </source>
</reference>
<feature type="domain" description="MurL C-terminal" evidence="1">
    <location>
        <begin position="302"/>
        <end position="417"/>
    </location>
</feature>
<protein>
    <recommendedName>
        <fullName evidence="5">UDP-N-acetyl-alpha-D-muramoyl-L-alanyl-L-glutamate epimerase</fullName>
    </recommendedName>
</protein>
<dbReference type="InterPro" id="IPR058741">
    <property type="entry name" value="MurL_C"/>
</dbReference>
<comment type="caution">
    <text evidence="3">The sequence shown here is derived from an EMBL/GenBank/DDBJ whole genome shotgun (WGS) entry which is preliminary data.</text>
</comment>
<evidence type="ECO:0008006" key="5">
    <source>
        <dbReference type="Google" id="ProtNLM"/>
    </source>
</evidence>
<dbReference type="Pfam" id="PF26299">
    <property type="entry name" value="MurL_N"/>
    <property type="match status" value="1"/>
</dbReference>
<evidence type="ECO:0000259" key="1">
    <source>
        <dbReference type="Pfam" id="PF26298"/>
    </source>
</evidence>
<accession>A0A5M6ZMX6</accession>
<dbReference type="InterPro" id="IPR058740">
    <property type="entry name" value="MurL_N"/>
</dbReference>
<dbReference type="Proteomes" id="UP000325122">
    <property type="component" value="Unassembled WGS sequence"/>
</dbReference>
<proteinExistence type="predicted"/>
<dbReference type="AlphaFoldDB" id="A0A5M6ZMX6"/>
<dbReference type="Pfam" id="PF26298">
    <property type="entry name" value="MurL_epimerase_C"/>
    <property type="match status" value="1"/>
</dbReference>
<name>A0A5M6ZMX6_9PROT</name>
<dbReference type="EMBL" id="VWOJ01000001">
    <property type="protein sequence ID" value="KAA5804598.1"/>
    <property type="molecule type" value="Genomic_DNA"/>
</dbReference>